<dbReference type="InterPro" id="IPR013783">
    <property type="entry name" value="Ig-like_fold"/>
</dbReference>
<accession>A0A9Q1EKE5</accession>
<sequence length="613" mass="67505">MSSRRPMTRAFSANARLGGINEDDVPAPSARPDSRNYLLNVRPENRSTLCSVMAQLTEETQPSFDTPLKSKAVSEDCNVKFSCEVSGYPVPELTWYKDDMQMDRYCGLPKYKIFRSGKIHTLHIYNCTEDDAAIYQASARNNKGIVSCSGVLEVGTMNEFKIHQRFFSKLKQKADAKRKELEESRRRERGKENVQATGLEQLHTVSPERPQRKRRTPSEPGPRLPPTSRDREAEAKTRTKAEARLHEGAREDVTEQPMAAVEIPNGFPADASSDEIKGAEQVNDNQDLTYVYETVEIVTTTTRRPTKEPLATKRPKISNGVSEGEVSRGSEQGQESKRDEGEEGGMSLAQYLTESLKSQECENKQNSEQEVMEVDVTAPPEKVKVAEAGPLEEVHSDARKPASKQPEPPNSQGPLSAVFFSLRDMFFWSQNDDEIDTVEDAPKHNHDTTSEKEPPSVPLQPGSKMHGQELDSQAEDFKTPVGEIIKMDTEEQLEPPSGGAGLRTPSPQHVATPEIQGDAATEEWLALDSRNQGDTVSKSPVPALEEPREMAGVAAHLPHKPCGGQIQAGEASGAVETAHVPAAPLLSEVSTQCFLLTAHGQFFCLETSTVAST</sequence>
<feature type="region of interest" description="Disordered" evidence="7">
    <location>
        <begin position="300"/>
        <end position="416"/>
    </location>
</feature>
<evidence type="ECO:0000256" key="7">
    <source>
        <dbReference type="SAM" id="MobiDB-lite"/>
    </source>
</evidence>
<dbReference type="InterPro" id="IPR003599">
    <property type="entry name" value="Ig_sub"/>
</dbReference>
<evidence type="ECO:0000313" key="9">
    <source>
        <dbReference type="EMBL" id="KAJ8340489.1"/>
    </source>
</evidence>
<dbReference type="OrthoDB" id="301415at2759"/>
<evidence type="ECO:0000313" key="10">
    <source>
        <dbReference type="Proteomes" id="UP001152622"/>
    </source>
</evidence>
<keyword evidence="3" id="KW-0677">Repeat</keyword>
<feature type="region of interest" description="Disordered" evidence="7">
    <location>
        <begin position="433"/>
        <end position="472"/>
    </location>
</feature>
<reference evidence="9" key="1">
    <citation type="journal article" date="2023" name="Science">
        <title>Genome structures resolve the early diversification of teleost fishes.</title>
        <authorList>
            <person name="Parey E."/>
            <person name="Louis A."/>
            <person name="Montfort J."/>
            <person name="Bouchez O."/>
            <person name="Roques C."/>
            <person name="Iampietro C."/>
            <person name="Lluch J."/>
            <person name="Castinel A."/>
            <person name="Donnadieu C."/>
            <person name="Desvignes T."/>
            <person name="Floi Bucao C."/>
            <person name="Jouanno E."/>
            <person name="Wen M."/>
            <person name="Mejri S."/>
            <person name="Dirks R."/>
            <person name="Jansen H."/>
            <person name="Henkel C."/>
            <person name="Chen W.J."/>
            <person name="Zahm M."/>
            <person name="Cabau C."/>
            <person name="Klopp C."/>
            <person name="Thompson A.W."/>
            <person name="Robinson-Rechavi M."/>
            <person name="Braasch I."/>
            <person name="Lecointre G."/>
            <person name="Bobe J."/>
            <person name="Postlethwait J.H."/>
            <person name="Berthelot C."/>
            <person name="Roest Crollius H."/>
            <person name="Guiguen Y."/>
        </authorList>
    </citation>
    <scope>NUCLEOTIDE SEQUENCE</scope>
    <source>
        <strain evidence="9">WJC10195</strain>
    </source>
</reference>
<feature type="region of interest" description="Disordered" evidence="7">
    <location>
        <begin position="178"/>
        <end position="253"/>
    </location>
</feature>
<dbReference type="InterPro" id="IPR003598">
    <property type="entry name" value="Ig_sub2"/>
</dbReference>
<feature type="domain" description="Ig-like" evidence="8">
    <location>
        <begin position="62"/>
        <end position="153"/>
    </location>
</feature>
<dbReference type="GO" id="GO:0055013">
    <property type="term" value="P:cardiac muscle cell development"/>
    <property type="evidence" value="ECO:0007669"/>
    <property type="project" value="TreeGrafter"/>
</dbReference>
<dbReference type="GO" id="GO:0005634">
    <property type="term" value="C:nucleus"/>
    <property type="evidence" value="ECO:0007669"/>
    <property type="project" value="TreeGrafter"/>
</dbReference>
<evidence type="ECO:0000256" key="4">
    <source>
        <dbReference type="ARBA" id="ARBA00023319"/>
    </source>
</evidence>
<dbReference type="SMART" id="SM00409">
    <property type="entry name" value="IG"/>
    <property type="match status" value="1"/>
</dbReference>
<name>A0A9Q1EKE5_SYNKA</name>
<keyword evidence="10" id="KW-1185">Reference proteome</keyword>
<dbReference type="GO" id="GO:0004674">
    <property type="term" value="F:protein serine/threonine kinase activity"/>
    <property type="evidence" value="ECO:0007669"/>
    <property type="project" value="UniProtKB-EC"/>
</dbReference>
<feature type="compositionally biased region" description="Basic and acidic residues" evidence="7">
    <location>
        <begin position="228"/>
        <end position="253"/>
    </location>
</feature>
<dbReference type="Proteomes" id="UP001152622">
    <property type="component" value="Chromosome 16"/>
</dbReference>
<dbReference type="PANTHER" id="PTHR47091">
    <property type="entry name" value="ALPHA-PROTEIN KINASE 2-RELATED"/>
    <property type="match status" value="1"/>
</dbReference>
<evidence type="ECO:0000256" key="1">
    <source>
        <dbReference type="ARBA" id="ARBA00008651"/>
    </source>
</evidence>
<dbReference type="EMBL" id="JAINUF010000016">
    <property type="protein sequence ID" value="KAJ8340489.1"/>
    <property type="molecule type" value="Genomic_DNA"/>
</dbReference>
<evidence type="ECO:0000256" key="3">
    <source>
        <dbReference type="ARBA" id="ARBA00022737"/>
    </source>
</evidence>
<evidence type="ECO:0000259" key="8">
    <source>
        <dbReference type="PROSITE" id="PS50835"/>
    </source>
</evidence>
<dbReference type="Gene3D" id="2.60.40.10">
    <property type="entry name" value="Immunoglobulins"/>
    <property type="match status" value="1"/>
</dbReference>
<dbReference type="InterPro" id="IPR036179">
    <property type="entry name" value="Ig-like_dom_sf"/>
</dbReference>
<evidence type="ECO:0000256" key="5">
    <source>
        <dbReference type="ARBA" id="ARBA00047899"/>
    </source>
</evidence>
<comment type="catalytic activity">
    <reaction evidence="6">
        <text>L-seryl-[protein] + ATP = O-phospho-L-seryl-[protein] + ADP + H(+)</text>
        <dbReference type="Rhea" id="RHEA:17989"/>
        <dbReference type="Rhea" id="RHEA-COMP:9863"/>
        <dbReference type="Rhea" id="RHEA-COMP:11604"/>
        <dbReference type="ChEBI" id="CHEBI:15378"/>
        <dbReference type="ChEBI" id="CHEBI:29999"/>
        <dbReference type="ChEBI" id="CHEBI:30616"/>
        <dbReference type="ChEBI" id="CHEBI:83421"/>
        <dbReference type="ChEBI" id="CHEBI:456216"/>
        <dbReference type="EC" id="2.7.11.1"/>
    </reaction>
</comment>
<gene>
    <name evidence="9" type="ORF">SKAU_G00351220</name>
</gene>
<dbReference type="EC" id="2.7.11.1" evidence="2"/>
<evidence type="ECO:0000256" key="6">
    <source>
        <dbReference type="ARBA" id="ARBA00048679"/>
    </source>
</evidence>
<dbReference type="SUPFAM" id="SSF48726">
    <property type="entry name" value="Immunoglobulin"/>
    <property type="match status" value="1"/>
</dbReference>
<dbReference type="Pfam" id="PF07679">
    <property type="entry name" value="I-set"/>
    <property type="match status" value="1"/>
</dbReference>
<dbReference type="SMART" id="SM00408">
    <property type="entry name" value="IGc2"/>
    <property type="match status" value="1"/>
</dbReference>
<proteinExistence type="inferred from homology"/>
<feature type="compositionally biased region" description="Basic and acidic residues" evidence="7">
    <location>
        <begin position="178"/>
        <end position="192"/>
    </location>
</feature>
<feature type="region of interest" description="Disordered" evidence="7">
    <location>
        <begin position="1"/>
        <end position="33"/>
    </location>
</feature>
<comment type="similarity">
    <text evidence="1">Belongs to the protein kinase superfamily. Alpha-type protein kinase family. ALPK subfamily.</text>
</comment>
<dbReference type="AlphaFoldDB" id="A0A9Q1EKE5"/>
<feature type="compositionally biased region" description="Basic and acidic residues" evidence="7">
    <location>
        <begin position="440"/>
        <end position="454"/>
    </location>
</feature>
<evidence type="ECO:0000256" key="2">
    <source>
        <dbReference type="ARBA" id="ARBA00012513"/>
    </source>
</evidence>
<dbReference type="InterPro" id="IPR007110">
    <property type="entry name" value="Ig-like_dom"/>
</dbReference>
<dbReference type="FunFam" id="2.60.40.10:FF:000069">
    <property type="entry name" value="Alpha-protein kinase 3"/>
    <property type="match status" value="1"/>
</dbReference>
<feature type="compositionally biased region" description="Basic and acidic residues" evidence="7">
    <location>
        <begin position="357"/>
        <end position="367"/>
    </location>
</feature>
<dbReference type="InterPro" id="IPR013098">
    <property type="entry name" value="Ig_I-set"/>
</dbReference>
<keyword evidence="4" id="KW-0393">Immunoglobulin domain</keyword>
<dbReference type="PROSITE" id="PS50835">
    <property type="entry name" value="IG_LIKE"/>
    <property type="match status" value="1"/>
</dbReference>
<comment type="caution">
    <text evidence="9">The sequence shown here is derived from an EMBL/GenBank/DDBJ whole genome shotgun (WGS) entry which is preliminary data.</text>
</comment>
<protein>
    <recommendedName>
        <fullName evidence="2">non-specific serine/threonine protein kinase</fullName>
        <ecNumber evidence="2">2.7.11.1</ecNumber>
    </recommendedName>
</protein>
<dbReference type="PANTHER" id="PTHR47091:SF1">
    <property type="entry name" value="ALPHA-PROTEIN KINASE 3"/>
    <property type="match status" value="1"/>
</dbReference>
<feature type="region of interest" description="Disordered" evidence="7">
    <location>
        <begin position="492"/>
        <end position="511"/>
    </location>
</feature>
<comment type="catalytic activity">
    <reaction evidence="5">
        <text>L-threonyl-[protein] + ATP = O-phospho-L-threonyl-[protein] + ADP + H(+)</text>
        <dbReference type="Rhea" id="RHEA:46608"/>
        <dbReference type="Rhea" id="RHEA-COMP:11060"/>
        <dbReference type="Rhea" id="RHEA-COMP:11605"/>
        <dbReference type="ChEBI" id="CHEBI:15378"/>
        <dbReference type="ChEBI" id="CHEBI:30013"/>
        <dbReference type="ChEBI" id="CHEBI:30616"/>
        <dbReference type="ChEBI" id="CHEBI:61977"/>
        <dbReference type="ChEBI" id="CHEBI:456216"/>
        <dbReference type="EC" id="2.7.11.1"/>
    </reaction>
</comment>
<organism evidence="9 10">
    <name type="scientific">Synaphobranchus kaupii</name>
    <name type="common">Kaup's arrowtooth eel</name>
    <dbReference type="NCBI Taxonomy" id="118154"/>
    <lineage>
        <taxon>Eukaryota</taxon>
        <taxon>Metazoa</taxon>
        <taxon>Chordata</taxon>
        <taxon>Craniata</taxon>
        <taxon>Vertebrata</taxon>
        <taxon>Euteleostomi</taxon>
        <taxon>Actinopterygii</taxon>
        <taxon>Neopterygii</taxon>
        <taxon>Teleostei</taxon>
        <taxon>Anguilliformes</taxon>
        <taxon>Synaphobranchidae</taxon>
        <taxon>Synaphobranchus</taxon>
    </lineage>
</organism>